<dbReference type="Gene3D" id="3.40.50.300">
    <property type="entry name" value="P-loop containing nucleotide triphosphate hydrolases"/>
    <property type="match status" value="1"/>
</dbReference>
<accession>A0A1W1EK35</accession>
<protein>
    <submittedName>
        <fullName evidence="1">ABC transporter ATP-binding protein</fullName>
    </submittedName>
</protein>
<keyword evidence="1" id="KW-0067">ATP-binding</keyword>
<dbReference type="AlphaFoldDB" id="A0A1W1EK35"/>
<dbReference type="GO" id="GO:0005524">
    <property type="term" value="F:ATP binding"/>
    <property type="evidence" value="ECO:0007669"/>
    <property type="project" value="UniProtKB-KW"/>
</dbReference>
<gene>
    <name evidence="1" type="ORF">MNB_SV-15-773</name>
</gene>
<dbReference type="EMBL" id="FRYL01000032">
    <property type="protein sequence ID" value="SHO81239.1"/>
    <property type="molecule type" value="Genomic_DNA"/>
</dbReference>
<dbReference type="InterPro" id="IPR027417">
    <property type="entry name" value="P-loop_NTPase"/>
</dbReference>
<organism evidence="1">
    <name type="scientific">hydrothermal vent metagenome</name>
    <dbReference type="NCBI Taxonomy" id="652676"/>
    <lineage>
        <taxon>unclassified sequences</taxon>
        <taxon>metagenomes</taxon>
        <taxon>ecological metagenomes</taxon>
    </lineage>
</organism>
<sequence length="142" mass="16426">MRIELKNIGMIKEASVKIDGLTVIAGENDTGKSTLGKSLYFLMTFLLDINKVINNNFTKNEEKRSLRLSKLIFDNQLSNKSSFALKTEVEFYQFGIEDNDISHENDFKIQIDKDDLKLPIMIETPLVWNLSKFFNQMANIQR</sequence>
<keyword evidence="1" id="KW-0547">Nucleotide-binding</keyword>
<proteinExistence type="predicted"/>
<reference evidence="1" key="1">
    <citation type="submission" date="2016-10" db="EMBL/GenBank/DDBJ databases">
        <authorList>
            <person name="de Groot N.N."/>
        </authorList>
    </citation>
    <scope>NUCLEOTIDE SEQUENCE</scope>
</reference>
<name>A0A1W1EK35_9ZZZZ</name>
<evidence type="ECO:0000313" key="1">
    <source>
        <dbReference type="EMBL" id="SHO81239.1"/>
    </source>
</evidence>
<dbReference type="SUPFAM" id="SSF52540">
    <property type="entry name" value="P-loop containing nucleoside triphosphate hydrolases"/>
    <property type="match status" value="1"/>
</dbReference>